<keyword evidence="1" id="KW-0812">Transmembrane</keyword>
<comment type="caution">
    <text evidence="2">The sequence shown here is derived from an EMBL/GenBank/DDBJ whole genome shotgun (WGS) entry which is preliminary data.</text>
</comment>
<accession>A0A3M8DU92</accession>
<dbReference type="Proteomes" id="UP000271031">
    <property type="component" value="Unassembled WGS sequence"/>
</dbReference>
<sequence>MEWYVKVLKQYAVFQGRARRKEYWMFVLISAIISIVLSIIENLIGLSQILSTIYTLIVLLPSLGVGARRLHDTGRSGWWLLISFIPVIGTIILLVFLCQDSHPDNQYGSNPKGQTNILI</sequence>
<gene>
    <name evidence="2" type="ORF">EDM56_03150</name>
</gene>
<feature type="transmembrane region" description="Helical" evidence="1">
    <location>
        <begin position="46"/>
        <end position="66"/>
    </location>
</feature>
<dbReference type="GO" id="GO:0005886">
    <property type="term" value="C:plasma membrane"/>
    <property type="evidence" value="ECO:0007669"/>
    <property type="project" value="TreeGrafter"/>
</dbReference>
<dbReference type="PANTHER" id="PTHR34980:SF2">
    <property type="entry name" value="INNER MEMBRANE PROTEIN YHAH-RELATED"/>
    <property type="match status" value="1"/>
</dbReference>
<name>A0A3M8DU92_9BACL</name>
<dbReference type="RefSeq" id="WP_122916426.1">
    <property type="nucleotide sequence ID" value="NZ_RHHQ01000004.1"/>
</dbReference>
<proteinExistence type="predicted"/>
<dbReference type="InterPro" id="IPR008523">
    <property type="entry name" value="DUF805"/>
</dbReference>
<dbReference type="OrthoDB" id="9812349at2"/>
<dbReference type="AlphaFoldDB" id="A0A3M8DU92"/>
<evidence type="ECO:0000313" key="3">
    <source>
        <dbReference type="Proteomes" id="UP000271031"/>
    </source>
</evidence>
<keyword evidence="1" id="KW-1133">Transmembrane helix</keyword>
<evidence type="ECO:0000313" key="2">
    <source>
        <dbReference type="EMBL" id="RNB91763.1"/>
    </source>
</evidence>
<keyword evidence="1" id="KW-0472">Membrane</keyword>
<feature type="transmembrane region" description="Helical" evidence="1">
    <location>
        <begin position="23"/>
        <end position="40"/>
    </location>
</feature>
<protein>
    <submittedName>
        <fullName evidence="2">DUF805 domain-containing protein</fullName>
    </submittedName>
</protein>
<dbReference type="Gene3D" id="1.20.1740.10">
    <property type="entry name" value="Amino acid/polyamine transporter I"/>
    <property type="match status" value="1"/>
</dbReference>
<keyword evidence="3" id="KW-1185">Reference proteome</keyword>
<dbReference type="EMBL" id="RHHQ01000004">
    <property type="protein sequence ID" value="RNB91763.1"/>
    <property type="molecule type" value="Genomic_DNA"/>
</dbReference>
<organism evidence="2 3">
    <name type="scientific">Brevibacillus fluminis</name>
    <dbReference type="NCBI Taxonomy" id="511487"/>
    <lineage>
        <taxon>Bacteria</taxon>
        <taxon>Bacillati</taxon>
        <taxon>Bacillota</taxon>
        <taxon>Bacilli</taxon>
        <taxon>Bacillales</taxon>
        <taxon>Paenibacillaceae</taxon>
        <taxon>Brevibacillus</taxon>
    </lineage>
</organism>
<dbReference type="PANTHER" id="PTHR34980">
    <property type="entry name" value="INNER MEMBRANE PROTEIN-RELATED-RELATED"/>
    <property type="match status" value="1"/>
</dbReference>
<evidence type="ECO:0000256" key="1">
    <source>
        <dbReference type="SAM" id="Phobius"/>
    </source>
</evidence>
<dbReference type="Pfam" id="PF05656">
    <property type="entry name" value="DUF805"/>
    <property type="match status" value="1"/>
</dbReference>
<reference evidence="2 3" key="1">
    <citation type="submission" date="2018-10" db="EMBL/GenBank/DDBJ databases">
        <title>Phylogenomics of Brevibacillus.</title>
        <authorList>
            <person name="Dunlap C."/>
        </authorList>
    </citation>
    <scope>NUCLEOTIDE SEQUENCE [LARGE SCALE GENOMIC DNA]</scope>
    <source>
        <strain evidence="2 3">JCM 15716</strain>
    </source>
</reference>
<feature type="transmembrane region" description="Helical" evidence="1">
    <location>
        <begin position="78"/>
        <end position="97"/>
    </location>
</feature>